<name>A0A8S1HYN3_9PELO</name>
<dbReference type="PANTHER" id="PTHR35450">
    <property type="entry name" value="REVERSE TRANSCRIPTASE DOMAIN-CONTAINING PROTEIN"/>
    <property type="match status" value="1"/>
</dbReference>
<dbReference type="EMBL" id="CAJGYM010000314">
    <property type="protein sequence ID" value="CAD6200310.1"/>
    <property type="molecule type" value="Genomic_DNA"/>
</dbReference>
<dbReference type="CDD" id="cd01650">
    <property type="entry name" value="RT_nLTR_like"/>
    <property type="match status" value="1"/>
</dbReference>
<accession>A0A8S1HYN3</accession>
<dbReference type="Proteomes" id="UP000835052">
    <property type="component" value="Unassembled WGS sequence"/>
</dbReference>
<dbReference type="SUPFAM" id="SSF56672">
    <property type="entry name" value="DNA/RNA polymerases"/>
    <property type="match status" value="1"/>
</dbReference>
<comment type="caution">
    <text evidence="2">The sequence shown here is derived from an EMBL/GenBank/DDBJ whole genome shotgun (WGS) entry which is preliminary data.</text>
</comment>
<gene>
    <name evidence="2" type="ORF">CAUJ_LOCUS16207</name>
</gene>
<proteinExistence type="predicted"/>
<dbReference type="PANTHER" id="PTHR35450:SF2">
    <property type="entry name" value="REVERSE TRANSCRIPTASE DOMAIN-CONTAINING PROTEIN"/>
    <property type="match status" value="1"/>
</dbReference>
<evidence type="ECO:0000259" key="1">
    <source>
        <dbReference type="PROSITE" id="PS50878"/>
    </source>
</evidence>
<dbReference type="PROSITE" id="PS50878">
    <property type="entry name" value="RT_POL"/>
    <property type="match status" value="1"/>
</dbReference>
<dbReference type="OrthoDB" id="5877202at2759"/>
<dbReference type="InterPro" id="IPR043502">
    <property type="entry name" value="DNA/RNA_pol_sf"/>
</dbReference>
<organism evidence="2 3">
    <name type="scientific">Caenorhabditis auriculariae</name>
    <dbReference type="NCBI Taxonomy" id="2777116"/>
    <lineage>
        <taxon>Eukaryota</taxon>
        <taxon>Metazoa</taxon>
        <taxon>Ecdysozoa</taxon>
        <taxon>Nematoda</taxon>
        <taxon>Chromadorea</taxon>
        <taxon>Rhabditida</taxon>
        <taxon>Rhabditina</taxon>
        <taxon>Rhabditomorpha</taxon>
        <taxon>Rhabditoidea</taxon>
        <taxon>Rhabditidae</taxon>
        <taxon>Peloderinae</taxon>
        <taxon>Caenorhabditis</taxon>
    </lineage>
</organism>
<evidence type="ECO:0000313" key="2">
    <source>
        <dbReference type="EMBL" id="CAD6200310.1"/>
    </source>
</evidence>
<feature type="domain" description="Reverse transcriptase" evidence="1">
    <location>
        <begin position="151"/>
        <end position="405"/>
    </location>
</feature>
<dbReference type="AlphaFoldDB" id="A0A8S1HYN3"/>
<evidence type="ECO:0000313" key="3">
    <source>
        <dbReference type="Proteomes" id="UP000835052"/>
    </source>
</evidence>
<dbReference type="InterPro" id="IPR000477">
    <property type="entry name" value="RT_dom"/>
</dbReference>
<keyword evidence="3" id="KW-1185">Reference proteome</keyword>
<dbReference type="Pfam" id="PF00078">
    <property type="entry name" value="RVT_1"/>
    <property type="match status" value="1"/>
</dbReference>
<sequence>MCSSQLPYAQPVNVRIYCSQKKRCAVRGSCQSAVILSSNDPEVELYWDEEWLSEQNHIQATRLCGKGFIPFVISCCGEVSKDASACLRELGLPTDKQVLTCMELTGRSTSPQYRPSHQKPPCKCNWRESGVSSKSRRGAEGVENADEAGDANNWESRWKSEVGKMKAWKAPGPDGIHVFWWKNLPAANRALRKGEWTCTQALIIDSCVGLDQRVTGRRGKELHTAWIDFAKAYDSIPHDLVLWILSAIKAPRLLRKCYGQMLDALRVSYVTGRGDAIRTSVQLAIRRGVPQGDTFSPMLFCLAIAPLSFYIDSNSSPYEFSRSNGAEITPITHQFYMDDLKLYSHSSFSLEQTIRGLVEVCKNIGLALNTKKSVIAHFGSRAERAASIIPVLNGSDVYKYLGLEQRMGITFAKVLERICEITLDRTKRIFSSSASHGKKVCAYNMTVGPVIRYAIGNMFLHDRYARGGTSTVACRGLDEKVRNILTNLQVRFAKCPVSQLYASTTMGGWGLANLEETASESIIYAYCYLAGTRALSEYFKLLSGQARRQKRSLVTDFEGIMRRPECQGLDISRSETLNGIVLSLNGVPYATPRLLARAITNRSHKLNISPEPVFPDVYGLAHASTPGNGKRTQRWMSLLWAARNKRACCNGVQ</sequence>
<protein>
    <recommendedName>
        <fullName evidence="1">Reverse transcriptase domain-containing protein</fullName>
    </recommendedName>
</protein>
<reference evidence="2" key="1">
    <citation type="submission" date="2020-10" db="EMBL/GenBank/DDBJ databases">
        <authorList>
            <person name="Kikuchi T."/>
        </authorList>
    </citation>
    <scope>NUCLEOTIDE SEQUENCE</scope>
    <source>
        <strain evidence="2">NKZ352</strain>
    </source>
</reference>